<name>A0A941FM90_9BACI</name>
<dbReference type="EMBL" id="JAGTPW010000004">
    <property type="protein sequence ID" value="MBR8644095.1"/>
    <property type="molecule type" value="Genomic_DNA"/>
</dbReference>
<comment type="caution">
    <text evidence="2">The sequence shown here is derived from an EMBL/GenBank/DDBJ whole genome shotgun (WGS) entry which is preliminary data.</text>
</comment>
<sequence length="51" mass="5464">MISGAGNKTIKLNSSFNPKANVSAKDNADGNLTSKIKVTVQSIRRKRGPIH</sequence>
<feature type="compositionally biased region" description="Polar residues" evidence="1">
    <location>
        <begin position="10"/>
        <end position="20"/>
    </location>
</feature>
<feature type="region of interest" description="Disordered" evidence="1">
    <location>
        <begin position="1"/>
        <end position="28"/>
    </location>
</feature>
<accession>A0A941FM90</accession>
<evidence type="ECO:0000256" key="1">
    <source>
        <dbReference type="SAM" id="MobiDB-lite"/>
    </source>
</evidence>
<evidence type="ECO:0000313" key="3">
    <source>
        <dbReference type="Proteomes" id="UP000680045"/>
    </source>
</evidence>
<reference evidence="2" key="1">
    <citation type="submission" date="2021-04" db="EMBL/GenBank/DDBJ databases">
        <title>Whole genome sequencing of Enterococci isolates from hospitalized patients.</title>
        <authorList>
            <person name="Ogoti B.M."/>
            <person name="Onyambu F.G."/>
        </authorList>
    </citation>
    <scope>NUCLEOTIDE SEQUENCE</scope>
    <source>
        <strain evidence="2">242</strain>
    </source>
</reference>
<organism evidence="2 3">
    <name type="scientific">Peribacillus frigoritolerans</name>
    <dbReference type="NCBI Taxonomy" id="450367"/>
    <lineage>
        <taxon>Bacteria</taxon>
        <taxon>Bacillati</taxon>
        <taxon>Bacillota</taxon>
        <taxon>Bacilli</taxon>
        <taxon>Bacillales</taxon>
        <taxon>Bacillaceae</taxon>
        <taxon>Peribacillus</taxon>
    </lineage>
</organism>
<dbReference type="InterPro" id="IPR013783">
    <property type="entry name" value="Ig-like_fold"/>
</dbReference>
<dbReference type="AlphaFoldDB" id="A0A941FM90"/>
<dbReference type="Proteomes" id="UP000680045">
    <property type="component" value="Unassembled WGS sequence"/>
</dbReference>
<protein>
    <submittedName>
        <fullName evidence="2">Uncharacterized protein</fullName>
    </submittedName>
</protein>
<evidence type="ECO:0000313" key="2">
    <source>
        <dbReference type="EMBL" id="MBR8644095.1"/>
    </source>
</evidence>
<dbReference type="Gene3D" id="2.60.40.10">
    <property type="entry name" value="Immunoglobulins"/>
    <property type="match status" value="1"/>
</dbReference>
<gene>
    <name evidence="2" type="ORF">KEH51_03520</name>
</gene>
<proteinExistence type="predicted"/>